<dbReference type="GO" id="GO:0046168">
    <property type="term" value="P:glycerol-3-phosphate catabolic process"/>
    <property type="evidence" value="ECO:0007669"/>
    <property type="project" value="InterPro"/>
</dbReference>
<name>A0A0P1IHX4_9RHOB</name>
<dbReference type="EMBL" id="CYUD01000013">
    <property type="protein sequence ID" value="CUK14031.1"/>
    <property type="molecule type" value="Genomic_DNA"/>
</dbReference>
<organism evidence="18 19">
    <name type="scientific">Ruegeria denitrificans</name>
    <dbReference type="NCBI Taxonomy" id="1715692"/>
    <lineage>
        <taxon>Bacteria</taxon>
        <taxon>Pseudomonadati</taxon>
        <taxon>Pseudomonadota</taxon>
        <taxon>Alphaproteobacteria</taxon>
        <taxon>Rhodobacterales</taxon>
        <taxon>Roseobacteraceae</taxon>
        <taxon>Ruegeria</taxon>
    </lineage>
</organism>
<dbReference type="InterPro" id="IPR013328">
    <property type="entry name" value="6PGD_dom2"/>
</dbReference>
<feature type="binding site" evidence="13">
    <location>
        <position position="249"/>
    </location>
    <ligand>
        <name>NAD(+)</name>
        <dbReference type="ChEBI" id="CHEBI:57540"/>
    </ligand>
</feature>
<feature type="domain" description="Glycerol-3-phosphate dehydrogenase NAD-dependent N-terminal" evidence="16">
    <location>
        <begin position="3"/>
        <end position="152"/>
    </location>
</feature>
<dbReference type="PANTHER" id="PTHR11728">
    <property type="entry name" value="GLYCEROL-3-PHOSPHATE DEHYDROGENASE"/>
    <property type="match status" value="1"/>
</dbReference>
<sequence length="320" mass="33302">MSVAVLGSGAFGTALAISLAGNGPVTLWSRNAEQARHMQDSRENTVRLPNVTLPDEILVTADIQDAVASDVLLLAVPMQKLRAALMEHATVLAGKTLVACCKGIELSSGLGPISVIQQTIPDARPALLTGPSFADDIARGLPTALTLACADGDLSETLQTELTTANLRLYRTTDVIGAELGGALKNVMAIGCGAAIGAGLGDSARAALMTRGFAEMQRFALMRGARPDTLMGLTGLGDLVLTCSSELSRNYRFGLCLGRNRPFDSQTTVEGVATARAMADIAAAEGLDMPISATVADLSHGTYSVPQAIQTLLNRPLKEE</sequence>
<dbReference type="NCBIfam" id="NF000942">
    <property type="entry name" value="PRK00094.1-4"/>
    <property type="match status" value="1"/>
</dbReference>
<gene>
    <name evidence="10 18" type="primary">gpsA</name>
    <name evidence="18" type="ORF">RUE5091_03723</name>
</gene>
<evidence type="ECO:0000256" key="9">
    <source>
        <dbReference type="ARBA" id="ARBA00023264"/>
    </source>
</evidence>
<feature type="binding site" evidence="13">
    <location>
        <position position="134"/>
    </location>
    <ligand>
        <name>NAD(+)</name>
        <dbReference type="ChEBI" id="CHEBI:57540"/>
    </ligand>
</feature>
<dbReference type="GO" id="GO:0005975">
    <property type="term" value="P:carbohydrate metabolic process"/>
    <property type="evidence" value="ECO:0007669"/>
    <property type="project" value="InterPro"/>
</dbReference>
<dbReference type="OrthoDB" id="9812273at2"/>
<dbReference type="AlphaFoldDB" id="A0A0P1IHX4"/>
<dbReference type="GO" id="GO:0006650">
    <property type="term" value="P:glycerophospholipid metabolic process"/>
    <property type="evidence" value="ECO:0007669"/>
    <property type="project" value="UniProtKB-UniRule"/>
</dbReference>
<reference evidence="19" key="1">
    <citation type="submission" date="2015-09" db="EMBL/GenBank/DDBJ databases">
        <authorList>
            <person name="Rodrigo-Torres L."/>
            <person name="Arahal D.R."/>
        </authorList>
    </citation>
    <scope>NUCLEOTIDE SEQUENCE [LARGE SCALE GENOMIC DNA]</scope>
    <source>
        <strain evidence="19">CECT 5091</strain>
    </source>
</reference>
<protein>
    <recommendedName>
        <fullName evidence="10">Glycerol-3-phosphate dehydrogenase [NAD(P)+]</fullName>
        <ecNumber evidence="10">1.1.1.94</ecNumber>
    </recommendedName>
    <alternativeName>
        <fullName evidence="10">NAD(P)(+)-dependent glycerol-3-phosphate dehydrogenase</fullName>
    </alternativeName>
    <alternativeName>
        <fullName evidence="10">NAD(P)H-dependent dihydroxyacetone-phosphate reductase</fullName>
    </alternativeName>
</protein>
<keyword evidence="5 10" id="KW-0560">Oxidoreductase</keyword>
<evidence type="ECO:0000256" key="7">
    <source>
        <dbReference type="ARBA" id="ARBA00023098"/>
    </source>
</evidence>
<keyword evidence="2 10" id="KW-0444">Lipid biosynthesis</keyword>
<dbReference type="GO" id="GO:0046167">
    <property type="term" value="P:glycerol-3-phosphate biosynthetic process"/>
    <property type="evidence" value="ECO:0007669"/>
    <property type="project" value="UniProtKB-UniRule"/>
</dbReference>
<dbReference type="HAMAP" id="MF_00394">
    <property type="entry name" value="NAD_Glyc3P_dehydrog"/>
    <property type="match status" value="1"/>
</dbReference>
<feature type="domain" description="Glycerol-3-phosphate dehydrogenase NAD-dependent C-terminal" evidence="17">
    <location>
        <begin position="174"/>
        <end position="309"/>
    </location>
</feature>
<dbReference type="FunFam" id="3.40.50.720:FF:000019">
    <property type="entry name" value="Glycerol-3-phosphate dehydrogenase [NAD(P)+]"/>
    <property type="match status" value="1"/>
</dbReference>
<proteinExistence type="inferred from homology"/>
<dbReference type="UniPathway" id="UPA00940"/>
<evidence type="ECO:0000256" key="10">
    <source>
        <dbReference type="HAMAP-Rule" id="MF_00394"/>
    </source>
</evidence>
<feature type="binding site" evidence="12">
    <location>
        <begin position="249"/>
        <end position="250"/>
    </location>
    <ligand>
        <name>substrate</name>
    </ligand>
</feature>
<comment type="catalytic activity">
    <reaction evidence="10 15">
        <text>sn-glycerol 3-phosphate + NADP(+) = dihydroxyacetone phosphate + NADPH + H(+)</text>
        <dbReference type="Rhea" id="RHEA:11096"/>
        <dbReference type="ChEBI" id="CHEBI:15378"/>
        <dbReference type="ChEBI" id="CHEBI:57597"/>
        <dbReference type="ChEBI" id="CHEBI:57642"/>
        <dbReference type="ChEBI" id="CHEBI:57783"/>
        <dbReference type="ChEBI" id="CHEBI:58349"/>
        <dbReference type="EC" id="1.1.1.94"/>
    </reaction>
</comment>
<dbReference type="Proteomes" id="UP000051260">
    <property type="component" value="Unassembled WGS sequence"/>
</dbReference>
<evidence type="ECO:0000259" key="16">
    <source>
        <dbReference type="Pfam" id="PF01210"/>
    </source>
</evidence>
<comment type="function">
    <text evidence="10">Catalyzes the reduction of the glycolytic intermediate dihydroxyacetone phosphate (DHAP) to sn-glycerol 3-phosphate (G3P), the key precursor for phospholipid synthesis.</text>
</comment>
<dbReference type="GO" id="GO:0008654">
    <property type="term" value="P:phospholipid biosynthetic process"/>
    <property type="evidence" value="ECO:0007669"/>
    <property type="project" value="UniProtKB-KW"/>
</dbReference>
<comment type="pathway">
    <text evidence="10">Membrane lipid metabolism; glycerophospholipid metabolism.</text>
</comment>
<feature type="binding site" evidence="13">
    <location>
        <begin position="7"/>
        <end position="12"/>
    </location>
    <ligand>
        <name>NAD(+)</name>
        <dbReference type="ChEBI" id="CHEBI:57540"/>
    </ligand>
</feature>
<feature type="binding site" evidence="10">
    <location>
        <position position="238"/>
    </location>
    <ligand>
        <name>sn-glycerol 3-phosphate</name>
        <dbReference type="ChEBI" id="CHEBI:57597"/>
    </ligand>
</feature>
<feature type="binding site" evidence="10">
    <location>
        <position position="102"/>
    </location>
    <ligand>
        <name>NADPH</name>
        <dbReference type="ChEBI" id="CHEBI:57783"/>
    </ligand>
</feature>
<evidence type="ECO:0000313" key="18">
    <source>
        <dbReference type="EMBL" id="CUK14031.1"/>
    </source>
</evidence>
<feature type="binding site" evidence="10">
    <location>
        <position position="248"/>
    </location>
    <ligand>
        <name>sn-glycerol 3-phosphate</name>
        <dbReference type="ChEBI" id="CHEBI:57597"/>
    </ligand>
</feature>
<evidence type="ECO:0000256" key="11">
    <source>
        <dbReference type="PIRSR" id="PIRSR000114-1"/>
    </source>
</evidence>
<dbReference type="SUPFAM" id="SSF51735">
    <property type="entry name" value="NAD(P)-binding Rossmann-fold domains"/>
    <property type="match status" value="1"/>
</dbReference>
<evidence type="ECO:0000256" key="14">
    <source>
        <dbReference type="RuleBase" id="RU000437"/>
    </source>
</evidence>
<keyword evidence="10" id="KW-0963">Cytoplasm</keyword>
<dbReference type="SUPFAM" id="SSF48179">
    <property type="entry name" value="6-phosphogluconate dehydrogenase C-terminal domain-like"/>
    <property type="match status" value="1"/>
</dbReference>
<dbReference type="NCBIfam" id="NF000940">
    <property type="entry name" value="PRK00094.1-2"/>
    <property type="match status" value="1"/>
</dbReference>
<dbReference type="InterPro" id="IPR008927">
    <property type="entry name" value="6-PGluconate_DH-like_C_sf"/>
</dbReference>
<dbReference type="Gene3D" id="3.40.50.720">
    <property type="entry name" value="NAD(P)-binding Rossmann-like Domain"/>
    <property type="match status" value="1"/>
</dbReference>
<dbReference type="InterPro" id="IPR036291">
    <property type="entry name" value="NAD(P)-bd_dom_sf"/>
</dbReference>
<dbReference type="Pfam" id="PF07479">
    <property type="entry name" value="NAD_Gly3P_dh_C"/>
    <property type="match status" value="1"/>
</dbReference>
<comment type="caution">
    <text evidence="10">Lacks conserved residue(s) required for the propagation of feature annotation.</text>
</comment>
<dbReference type="RefSeq" id="WP_058283370.1">
    <property type="nucleotide sequence ID" value="NZ_CYUD01000013.1"/>
</dbReference>
<evidence type="ECO:0000256" key="15">
    <source>
        <dbReference type="RuleBase" id="RU000439"/>
    </source>
</evidence>
<feature type="binding site" evidence="10">
    <location>
        <position position="185"/>
    </location>
    <ligand>
        <name>sn-glycerol 3-phosphate</name>
        <dbReference type="ChEBI" id="CHEBI:57597"/>
    </ligand>
</feature>
<keyword evidence="4 10" id="KW-0521">NADP</keyword>
<feature type="binding site" evidence="10">
    <location>
        <position position="11"/>
    </location>
    <ligand>
        <name>NADPH</name>
        <dbReference type="ChEBI" id="CHEBI:57783"/>
    </ligand>
</feature>
<dbReference type="PRINTS" id="PR00077">
    <property type="entry name" value="GPDHDRGNASE"/>
</dbReference>
<comment type="similarity">
    <text evidence="1 10 14">Belongs to the NAD-dependent glycerol-3-phosphate dehydrogenase family.</text>
</comment>
<feature type="binding site" evidence="10">
    <location>
        <position position="30"/>
    </location>
    <ligand>
        <name>NADPH</name>
        <dbReference type="ChEBI" id="CHEBI:57783"/>
    </ligand>
</feature>
<evidence type="ECO:0000256" key="2">
    <source>
        <dbReference type="ARBA" id="ARBA00022516"/>
    </source>
</evidence>
<dbReference type="GO" id="GO:0141152">
    <property type="term" value="F:glycerol-3-phosphate dehydrogenase (NAD+) activity"/>
    <property type="evidence" value="ECO:0007669"/>
    <property type="project" value="RHEA"/>
</dbReference>
<dbReference type="STRING" id="1715692.RUE5091_03723"/>
<evidence type="ECO:0000259" key="17">
    <source>
        <dbReference type="Pfam" id="PF07479"/>
    </source>
</evidence>
<dbReference type="Gene3D" id="1.10.1040.10">
    <property type="entry name" value="N-(1-d-carboxylethyl)-l-norvaline Dehydrogenase, domain 2"/>
    <property type="match status" value="1"/>
</dbReference>
<keyword evidence="6 10" id="KW-0520">NAD</keyword>
<evidence type="ECO:0000313" key="19">
    <source>
        <dbReference type="Proteomes" id="UP000051260"/>
    </source>
</evidence>
<feature type="active site" description="Proton acceptor" evidence="10 11">
    <location>
        <position position="185"/>
    </location>
</feature>
<dbReference type="PANTHER" id="PTHR11728:SF1">
    <property type="entry name" value="GLYCEROL-3-PHOSPHATE DEHYDROGENASE [NAD(+)] 2, CHLOROPLASTIC"/>
    <property type="match status" value="1"/>
</dbReference>
<accession>A0A0P1IHX4</accession>
<dbReference type="GO" id="GO:0005829">
    <property type="term" value="C:cytosol"/>
    <property type="evidence" value="ECO:0007669"/>
    <property type="project" value="TreeGrafter"/>
</dbReference>
<feature type="binding site" evidence="10">
    <location>
        <position position="132"/>
    </location>
    <ligand>
        <name>sn-glycerol 3-phosphate</name>
        <dbReference type="ChEBI" id="CHEBI:57597"/>
    </ligand>
</feature>
<feature type="binding site" evidence="10">
    <location>
        <position position="250"/>
    </location>
    <ligand>
        <name>sn-glycerol 3-phosphate</name>
        <dbReference type="ChEBI" id="CHEBI:57597"/>
    </ligand>
</feature>
<keyword evidence="3 10" id="KW-0547">Nucleotide-binding</keyword>
<evidence type="ECO:0000256" key="13">
    <source>
        <dbReference type="PIRSR" id="PIRSR000114-3"/>
    </source>
</evidence>
<feature type="binding site" evidence="10">
    <location>
        <position position="269"/>
    </location>
    <ligand>
        <name>NADPH</name>
        <dbReference type="ChEBI" id="CHEBI:57783"/>
    </ligand>
</feature>
<evidence type="ECO:0000256" key="4">
    <source>
        <dbReference type="ARBA" id="ARBA00022857"/>
    </source>
</evidence>
<dbReference type="PROSITE" id="PS00957">
    <property type="entry name" value="NAD_G3PDH"/>
    <property type="match status" value="1"/>
</dbReference>
<dbReference type="Pfam" id="PF01210">
    <property type="entry name" value="NAD_Gly3P_dh_N"/>
    <property type="match status" value="1"/>
</dbReference>
<keyword evidence="7 10" id="KW-0443">Lipid metabolism</keyword>
<feature type="binding site" evidence="12">
    <location>
        <position position="102"/>
    </location>
    <ligand>
        <name>substrate</name>
    </ligand>
</feature>
<comment type="subcellular location">
    <subcellularLocation>
        <location evidence="10">Cytoplasm</location>
    </subcellularLocation>
</comment>
<dbReference type="GO" id="GO:0051287">
    <property type="term" value="F:NAD binding"/>
    <property type="evidence" value="ECO:0007669"/>
    <property type="project" value="InterPro"/>
</dbReference>
<feature type="binding site" evidence="10">
    <location>
        <position position="130"/>
    </location>
    <ligand>
        <name>sn-glycerol 3-phosphate</name>
        <dbReference type="ChEBI" id="CHEBI:57597"/>
    </ligand>
</feature>
<keyword evidence="19" id="KW-1185">Reference proteome</keyword>
<evidence type="ECO:0000256" key="8">
    <source>
        <dbReference type="ARBA" id="ARBA00023209"/>
    </source>
</evidence>
<evidence type="ECO:0000256" key="6">
    <source>
        <dbReference type="ARBA" id="ARBA00023027"/>
    </source>
</evidence>
<feature type="binding site" evidence="10">
    <location>
        <position position="249"/>
    </location>
    <ligand>
        <name>sn-glycerol 3-phosphate</name>
        <dbReference type="ChEBI" id="CHEBI:57597"/>
    </ligand>
</feature>
<comment type="catalytic activity">
    <reaction evidence="10">
        <text>sn-glycerol 3-phosphate + NAD(+) = dihydroxyacetone phosphate + NADH + H(+)</text>
        <dbReference type="Rhea" id="RHEA:11092"/>
        <dbReference type="ChEBI" id="CHEBI:15378"/>
        <dbReference type="ChEBI" id="CHEBI:57540"/>
        <dbReference type="ChEBI" id="CHEBI:57597"/>
        <dbReference type="ChEBI" id="CHEBI:57642"/>
        <dbReference type="ChEBI" id="CHEBI:57945"/>
        <dbReference type="EC" id="1.1.1.94"/>
    </reaction>
</comment>
<dbReference type="InterPro" id="IPR006168">
    <property type="entry name" value="G3P_DH_NAD-dep"/>
</dbReference>
<dbReference type="EC" id="1.1.1.94" evidence="10"/>
<dbReference type="PIRSF" id="PIRSF000114">
    <property type="entry name" value="Glycerol-3-P_dh"/>
    <property type="match status" value="1"/>
</dbReference>
<evidence type="ECO:0000256" key="1">
    <source>
        <dbReference type="ARBA" id="ARBA00011009"/>
    </source>
</evidence>
<evidence type="ECO:0000256" key="3">
    <source>
        <dbReference type="ARBA" id="ARBA00022741"/>
    </source>
</evidence>
<dbReference type="InterPro" id="IPR006109">
    <property type="entry name" value="G3P_DH_NAD-dep_C"/>
</dbReference>
<evidence type="ECO:0000256" key="5">
    <source>
        <dbReference type="ARBA" id="ARBA00023002"/>
    </source>
</evidence>
<keyword evidence="8 10" id="KW-0594">Phospholipid biosynthesis</keyword>
<feature type="binding site" evidence="10">
    <location>
        <position position="102"/>
    </location>
    <ligand>
        <name>sn-glycerol 3-phosphate</name>
        <dbReference type="ChEBI" id="CHEBI:57597"/>
    </ligand>
</feature>
<dbReference type="InterPro" id="IPR011128">
    <property type="entry name" value="G3P_DH_NAD-dep_N"/>
</dbReference>
<feature type="binding site" evidence="10">
    <location>
        <position position="270"/>
    </location>
    <ligand>
        <name>NADPH</name>
        <dbReference type="ChEBI" id="CHEBI:57783"/>
    </ligand>
</feature>
<keyword evidence="9 10" id="KW-1208">Phospholipid metabolism</keyword>
<feature type="binding site" evidence="10">
    <location>
        <position position="249"/>
    </location>
    <ligand>
        <name>NADPH</name>
        <dbReference type="ChEBI" id="CHEBI:57783"/>
    </ligand>
</feature>
<evidence type="ECO:0000256" key="12">
    <source>
        <dbReference type="PIRSR" id="PIRSR000114-2"/>
    </source>
</evidence>
<dbReference type="GO" id="GO:0141153">
    <property type="term" value="F:glycerol-3-phosphate dehydrogenase (NADP+) activity"/>
    <property type="evidence" value="ECO:0007669"/>
    <property type="project" value="RHEA"/>
</dbReference>
<feature type="binding site" evidence="10">
    <location>
        <position position="134"/>
    </location>
    <ligand>
        <name>NADPH</name>
        <dbReference type="ChEBI" id="CHEBI:57783"/>
    </ligand>
</feature>